<proteinExistence type="predicted"/>
<dbReference type="InterPro" id="IPR053745">
    <property type="entry name" value="Viral_Tail_Comp_sf"/>
</dbReference>
<reference evidence="1" key="1">
    <citation type="submission" date="2021-09" db="EMBL/GenBank/DDBJ databases">
        <title>Network and meta-omics reveal the key degrader and cooperation patterns in an efficient 1,4-dioxane-degrading microbial community.</title>
        <authorList>
            <person name="Dai C."/>
        </authorList>
    </citation>
    <scope>NUCLEOTIDE SEQUENCE</scope>
    <source>
        <strain evidence="1">ZM13</strain>
    </source>
</reference>
<name>A0A9E7A3U0_9HYPH</name>
<evidence type="ECO:0000313" key="2">
    <source>
        <dbReference type="Proteomes" id="UP000831684"/>
    </source>
</evidence>
<protein>
    <submittedName>
        <fullName evidence="1">DUF3168 domain-containing protein</fullName>
    </submittedName>
</protein>
<dbReference type="EMBL" id="CP083239">
    <property type="protein sequence ID" value="UOK70189.1"/>
    <property type="molecule type" value="Genomic_DNA"/>
</dbReference>
<dbReference type="Gene3D" id="3.30.2000.30">
    <property type="match status" value="1"/>
</dbReference>
<dbReference type="KEGG" id="apol:K9D25_15830"/>
<dbReference type="Pfam" id="PF11367">
    <property type="entry name" value="Tail_completion_gp17"/>
    <property type="match status" value="1"/>
</dbReference>
<gene>
    <name evidence="1" type="ORF">K9D25_15830</name>
</gene>
<dbReference type="RefSeq" id="WP_244376593.1">
    <property type="nucleotide sequence ID" value="NZ_CP083239.1"/>
</dbReference>
<sequence length="134" mass="14203">MTDPLLELQGAVVARLKADAGVVAFVGGRVFDDVPLGADRPYIAIGPSEAAEDSAECIGAYEFALQIDCWSEAPGFVEVRRLGAAVRKAMIGDFALTENALVSLDHRITRVFRDRGGTMSQAAITFSGVIESAD</sequence>
<dbReference type="Proteomes" id="UP000831684">
    <property type="component" value="Chromosome"/>
</dbReference>
<dbReference type="InterPro" id="IPR021508">
    <property type="entry name" value="Gp17-like"/>
</dbReference>
<accession>A0A9E7A3U0</accession>
<dbReference type="AlphaFoldDB" id="A0A9E7A3U0"/>
<organism evidence="1 2">
    <name type="scientific">Ancylobacter polymorphus</name>
    <dbReference type="NCBI Taxonomy" id="223390"/>
    <lineage>
        <taxon>Bacteria</taxon>
        <taxon>Pseudomonadati</taxon>
        <taxon>Pseudomonadota</taxon>
        <taxon>Alphaproteobacteria</taxon>
        <taxon>Hyphomicrobiales</taxon>
        <taxon>Xanthobacteraceae</taxon>
        <taxon>Ancylobacter</taxon>
    </lineage>
</organism>
<evidence type="ECO:0000313" key="1">
    <source>
        <dbReference type="EMBL" id="UOK70189.1"/>
    </source>
</evidence>